<dbReference type="EMBL" id="BRYB01001717">
    <property type="protein sequence ID" value="GMI31888.1"/>
    <property type="molecule type" value="Genomic_DNA"/>
</dbReference>
<dbReference type="Proteomes" id="UP001165060">
    <property type="component" value="Unassembled WGS sequence"/>
</dbReference>
<organism evidence="2 3">
    <name type="scientific">Tetraparma gracilis</name>
    <dbReference type="NCBI Taxonomy" id="2962635"/>
    <lineage>
        <taxon>Eukaryota</taxon>
        <taxon>Sar</taxon>
        <taxon>Stramenopiles</taxon>
        <taxon>Ochrophyta</taxon>
        <taxon>Bolidophyceae</taxon>
        <taxon>Parmales</taxon>
        <taxon>Triparmaceae</taxon>
        <taxon>Tetraparma</taxon>
    </lineage>
</organism>
<dbReference type="Pfam" id="PF03842">
    <property type="entry name" value="Silic_transp"/>
    <property type="match status" value="1"/>
</dbReference>
<evidence type="ECO:0000313" key="2">
    <source>
        <dbReference type="EMBL" id="GMI31888.1"/>
    </source>
</evidence>
<reference evidence="2 3" key="1">
    <citation type="journal article" date="2023" name="Commun. Biol.">
        <title>Genome analysis of Parmales, the sister group of diatoms, reveals the evolutionary specialization of diatoms from phago-mixotrophs to photoautotrophs.</title>
        <authorList>
            <person name="Ban H."/>
            <person name="Sato S."/>
            <person name="Yoshikawa S."/>
            <person name="Yamada K."/>
            <person name="Nakamura Y."/>
            <person name="Ichinomiya M."/>
            <person name="Sato N."/>
            <person name="Blanc-Mathieu R."/>
            <person name="Endo H."/>
            <person name="Kuwata A."/>
            <person name="Ogata H."/>
        </authorList>
    </citation>
    <scope>NUCLEOTIDE SEQUENCE [LARGE SCALE GENOMIC DNA]</scope>
</reference>
<keyword evidence="3" id="KW-1185">Reference proteome</keyword>
<sequence length="70" mass="7686">IFAGSTSFNASQGFQEFLNTGLLGAVITTIIGCLIWRIIAKIFRFKPDEHFLPKGAAREQELSLSASQEV</sequence>
<dbReference type="InterPro" id="IPR004693">
    <property type="entry name" value="Silicon_transpt"/>
</dbReference>
<comment type="caution">
    <text evidence="2">The sequence shown here is derived from an EMBL/GenBank/DDBJ whole genome shotgun (WGS) entry which is preliminary data.</text>
</comment>
<proteinExistence type="predicted"/>
<protein>
    <submittedName>
        <fullName evidence="2">Uncharacterized protein</fullName>
    </submittedName>
</protein>
<evidence type="ECO:0000256" key="1">
    <source>
        <dbReference type="SAM" id="Phobius"/>
    </source>
</evidence>
<feature type="non-terminal residue" evidence="2">
    <location>
        <position position="1"/>
    </location>
</feature>
<keyword evidence="1" id="KW-0812">Transmembrane</keyword>
<keyword evidence="1" id="KW-0472">Membrane</keyword>
<gene>
    <name evidence="2" type="ORF">TeGR_g9357</name>
</gene>
<keyword evidence="1" id="KW-1133">Transmembrane helix</keyword>
<name>A0ABQ6MT34_9STRA</name>
<feature type="transmembrane region" description="Helical" evidence="1">
    <location>
        <begin position="17"/>
        <end position="39"/>
    </location>
</feature>
<accession>A0ABQ6MT34</accession>
<evidence type="ECO:0000313" key="3">
    <source>
        <dbReference type="Proteomes" id="UP001165060"/>
    </source>
</evidence>